<comment type="caution">
    <text evidence="14">The sequence shown here is derived from an EMBL/GenBank/DDBJ whole genome shotgun (WGS) entry which is preliminary data.</text>
</comment>
<dbReference type="GO" id="GO:0016020">
    <property type="term" value="C:membrane"/>
    <property type="evidence" value="ECO:0007669"/>
    <property type="project" value="UniProtKB-SubCell"/>
</dbReference>
<accession>A0A557SXY4</accession>
<dbReference type="PANTHER" id="PTHR19271:SF16">
    <property type="entry name" value="CYTOCHROME B"/>
    <property type="match status" value="1"/>
</dbReference>
<evidence type="ECO:0000313" key="15">
    <source>
        <dbReference type="Proteomes" id="UP000315289"/>
    </source>
</evidence>
<evidence type="ECO:0000256" key="9">
    <source>
        <dbReference type="ARBA" id="ARBA00023136"/>
    </source>
</evidence>
<dbReference type="SUPFAM" id="SSF81342">
    <property type="entry name" value="Transmembrane di-heme cytochromes"/>
    <property type="match status" value="1"/>
</dbReference>
<evidence type="ECO:0000256" key="6">
    <source>
        <dbReference type="ARBA" id="ARBA00022982"/>
    </source>
</evidence>
<dbReference type="RefSeq" id="WP_261377759.1">
    <property type="nucleotide sequence ID" value="NZ_ML675579.1"/>
</dbReference>
<dbReference type="GO" id="GO:0046872">
    <property type="term" value="F:metal ion binding"/>
    <property type="evidence" value="ECO:0007669"/>
    <property type="project" value="UniProtKB-KW"/>
</dbReference>
<dbReference type="InterPro" id="IPR016174">
    <property type="entry name" value="Di-haem_cyt_TM"/>
</dbReference>
<feature type="transmembrane region" description="Helical" evidence="11">
    <location>
        <begin position="423"/>
        <end position="442"/>
    </location>
</feature>
<keyword evidence="2" id="KW-0813">Transport</keyword>
<dbReference type="AlphaFoldDB" id="A0A557SXY4"/>
<feature type="domain" description="Cytochrome b/b6 N-terminal region profile" evidence="12">
    <location>
        <begin position="15"/>
        <end position="223"/>
    </location>
</feature>
<evidence type="ECO:0000256" key="3">
    <source>
        <dbReference type="ARBA" id="ARBA00022617"/>
    </source>
</evidence>
<reference evidence="14 15" key="1">
    <citation type="journal article" date="2019" name="Front. Microbiol.">
        <title>Ammonia Oxidation by the Arctic Terrestrial Thaumarchaeote Candidatus Nitrosocosmicus arcticus Is Stimulated by Increasing Temperatures.</title>
        <authorList>
            <person name="Alves R.J.E."/>
            <person name="Kerou M."/>
            <person name="Zappe A."/>
            <person name="Bittner R."/>
            <person name="Abby S.S."/>
            <person name="Schmidt H.A."/>
            <person name="Pfeifer K."/>
            <person name="Schleper C."/>
        </authorList>
    </citation>
    <scope>NUCLEOTIDE SEQUENCE [LARGE SCALE GENOMIC DNA]</scope>
    <source>
        <strain evidence="14 15">Kfb</strain>
    </source>
</reference>
<dbReference type="PROSITE" id="PS51003">
    <property type="entry name" value="CYTB_CTER"/>
    <property type="match status" value="1"/>
</dbReference>
<evidence type="ECO:0000259" key="12">
    <source>
        <dbReference type="PROSITE" id="PS51002"/>
    </source>
</evidence>
<evidence type="ECO:0000259" key="13">
    <source>
        <dbReference type="PROSITE" id="PS51003"/>
    </source>
</evidence>
<feature type="compositionally biased region" description="Low complexity" evidence="10">
    <location>
        <begin position="573"/>
        <end position="583"/>
    </location>
</feature>
<gene>
    <name evidence="14" type="primary">petB</name>
    <name evidence="14" type="ORF">NARC_30166</name>
</gene>
<keyword evidence="6" id="KW-0249">Electron transport</keyword>
<feature type="domain" description="Cytochrome b/b6 C-terminal region profile" evidence="13">
    <location>
        <begin position="188"/>
        <end position="325"/>
    </location>
</feature>
<evidence type="ECO:0000256" key="7">
    <source>
        <dbReference type="ARBA" id="ARBA00022989"/>
    </source>
</evidence>
<feature type="compositionally biased region" description="Polar residues" evidence="10">
    <location>
        <begin position="586"/>
        <end position="598"/>
    </location>
</feature>
<evidence type="ECO:0000313" key="14">
    <source>
        <dbReference type="EMBL" id="TVP41452.1"/>
    </source>
</evidence>
<feature type="transmembrane region" description="Helical" evidence="11">
    <location>
        <begin position="345"/>
        <end position="366"/>
    </location>
</feature>
<dbReference type="GO" id="GO:0022904">
    <property type="term" value="P:respiratory electron transport chain"/>
    <property type="evidence" value="ECO:0007669"/>
    <property type="project" value="InterPro"/>
</dbReference>
<keyword evidence="9 11" id="KW-0472">Membrane</keyword>
<feature type="transmembrane region" description="Helical" evidence="11">
    <location>
        <begin position="393"/>
        <end position="417"/>
    </location>
</feature>
<dbReference type="GO" id="GO:0016491">
    <property type="term" value="F:oxidoreductase activity"/>
    <property type="evidence" value="ECO:0007669"/>
    <property type="project" value="InterPro"/>
</dbReference>
<comment type="subcellular location">
    <subcellularLocation>
        <location evidence="1">Membrane</location>
        <topology evidence="1">Multi-pass membrane protein</topology>
    </subcellularLocation>
</comment>
<feature type="compositionally biased region" description="Polar residues" evidence="10">
    <location>
        <begin position="529"/>
        <end position="554"/>
    </location>
</feature>
<keyword evidence="15" id="KW-1185">Reference proteome</keyword>
<evidence type="ECO:0000256" key="10">
    <source>
        <dbReference type="SAM" id="MobiDB-lite"/>
    </source>
</evidence>
<name>A0A557SXY4_9ARCH</name>
<keyword evidence="8" id="KW-0408">Iron</keyword>
<sequence length="598" mass="66908">MGVSLHNPDNSLVRLFKWIYTGFDRTIFMGLKFTLPAKFVSPLGFLGMLTFVVFIILGITGAFLMLWYEPILDRAWDSVSKINDTIPYGFHMRNIHYHASNAMVMLAILHMYYQFFSGRYKIRNEMLWVTGILLGVLTILEAFTGYDIIFSERAELAISIAASLTNSIPILGPDIMNAFFGSGFHDFVLRFYAFHVFFLPIVLLGLMVVHFPRFLVFDVPMVMAVTGAIMLTGGVFPIDMGLKFDPNVPPGITVPEWYLTGLYSFLRSQFDKFTTGVAWPGLFIFTLLIIPFIDRYKKFSWKDRPIITALGITSIAQIIITTYWGFYIDPDRTKSLLERLVIDPIFLYTVMALLVPLSFGFTYLMIKLAKNAEANAKKQKPAEKNPIQLPAKWLYILFIVLIGFQVYLNIAAYYAVLNGMKNYSLFLIGILMLVFSGMFHLYRYGRGLSKSNVEVVTTNKRKFVFPSFSTGSTKSLPSKTAKVGELSVSSDRIFNAPPGKSLDDKKPVPVPEIPTSKGRSLSSSSNNSATGVDASTGSASSNDPNPNLRTNAASLRSIKNDQNERKLRQKLTSPESSSATSVSDMEGSTTTNPGKNRT</sequence>
<dbReference type="Proteomes" id="UP000315289">
    <property type="component" value="Unassembled WGS sequence"/>
</dbReference>
<dbReference type="EMBL" id="VOAH01000003">
    <property type="protein sequence ID" value="TVP41452.1"/>
    <property type="molecule type" value="Genomic_DNA"/>
</dbReference>
<dbReference type="Pfam" id="PF00032">
    <property type="entry name" value="Cytochrom_B_C"/>
    <property type="match status" value="1"/>
</dbReference>
<feature type="transmembrane region" description="Helical" evidence="11">
    <location>
        <begin position="187"/>
        <end position="208"/>
    </location>
</feature>
<dbReference type="PANTHER" id="PTHR19271">
    <property type="entry name" value="CYTOCHROME B"/>
    <property type="match status" value="1"/>
</dbReference>
<feature type="transmembrane region" description="Helical" evidence="11">
    <location>
        <begin position="215"/>
        <end position="238"/>
    </location>
</feature>
<dbReference type="Gene3D" id="1.20.810.10">
    <property type="entry name" value="Cytochrome Bc1 Complex, Chain C"/>
    <property type="match status" value="2"/>
</dbReference>
<evidence type="ECO:0000256" key="11">
    <source>
        <dbReference type="SAM" id="Phobius"/>
    </source>
</evidence>
<feature type="transmembrane region" description="Helical" evidence="11">
    <location>
        <begin position="127"/>
        <end position="146"/>
    </location>
</feature>
<dbReference type="PROSITE" id="PS51002">
    <property type="entry name" value="CYTB_NTER"/>
    <property type="match status" value="1"/>
</dbReference>
<dbReference type="InterPro" id="IPR027387">
    <property type="entry name" value="Cytb/b6-like_sf"/>
</dbReference>
<dbReference type="GO" id="GO:0009055">
    <property type="term" value="F:electron transfer activity"/>
    <property type="evidence" value="ECO:0007669"/>
    <property type="project" value="InterPro"/>
</dbReference>
<organism evidence="14 15">
    <name type="scientific">Candidatus Nitrosocosmicus arcticus</name>
    <dbReference type="NCBI Taxonomy" id="2035267"/>
    <lineage>
        <taxon>Archaea</taxon>
        <taxon>Nitrososphaerota</taxon>
        <taxon>Nitrososphaeria</taxon>
        <taxon>Nitrososphaerales</taxon>
        <taxon>Nitrososphaeraceae</taxon>
        <taxon>Candidatus Nitrosocosmicus</taxon>
    </lineage>
</organism>
<protein>
    <submittedName>
        <fullName evidence="14">Putative cytochrome b/b6 domain</fullName>
    </submittedName>
</protein>
<keyword evidence="5" id="KW-0479">Metal-binding</keyword>
<keyword evidence="7 11" id="KW-1133">Transmembrane helix</keyword>
<dbReference type="InterPro" id="IPR005798">
    <property type="entry name" value="Cyt_b/b6_C"/>
</dbReference>
<dbReference type="InterPro" id="IPR036150">
    <property type="entry name" value="Cyt_b/b6_C_sf"/>
</dbReference>
<dbReference type="SUPFAM" id="SSF81648">
    <property type="entry name" value="a domain/subunit of cytochrome bc1 complex (Ubiquinol-cytochrome c reductase)"/>
    <property type="match status" value="1"/>
</dbReference>
<feature type="transmembrane region" description="Helical" evidence="11">
    <location>
        <begin position="305"/>
        <end position="325"/>
    </location>
</feature>
<feature type="transmembrane region" description="Helical" evidence="11">
    <location>
        <begin position="43"/>
        <end position="68"/>
    </location>
</feature>
<proteinExistence type="predicted"/>
<feature type="transmembrane region" description="Helical" evidence="11">
    <location>
        <begin position="273"/>
        <end position="293"/>
    </location>
</feature>
<feature type="region of interest" description="Disordered" evidence="10">
    <location>
        <begin position="494"/>
        <end position="598"/>
    </location>
</feature>
<dbReference type="Pfam" id="PF00033">
    <property type="entry name" value="Cytochrome_B"/>
    <property type="match status" value="1"/>
</dbReference>
<evidence type="ECO:0000256" key="2">
    <source>
        <dbReference type="ARBA" id="ARBA00022448"/>
    </source>
</evidence>
<keyword evidence="4 11" id="KW-0812">Transmembrane</keyword>
<keyword evidence="3" id="KW-0349">Heme</keyword>
<feature type="transmembrane region" description="Helical" evidence="11">
    <location>
        <begin position="95"/>
        <end position="115"/>
    </location>
</feature>
<dbReference type="InterPro" id="IPR005797">
    <property type="entry name" value="Cyt_b/b6_N"/>
</dbReference>
<evidence type="ECO:0000256" key="1">
    <source>
        <dbReference type="ARBA" id="ARBA00004141"/>
    </source>
</evidence>
<evidence type="ECO:0000256" key="8">
    <source>
        <dbReference type="ARBA" id="ARBA00023004"/>
    </source>
</evidence>
<evidence type="ECO:0000256" key="4">
    <source>
        <dbReference type="ARBA" id="ARBA00022692"/>
    </source>
</evidence>
<evidence type="ECO:0000256" key="5">
    <source>
        <dbReference type="ARBA" id="ARBA00022723"/>
    </source>
</evidence>